<accession>A0ABR9VMP3</accession>
<dbReference type="Proteomes" id="UP000658720">
    <property type="component" value="Unassembled WGS sequence"/>
</dbReference>
<comment type="caution">
    <text evidence="2">The sequence shown here is derived from an EMBL/GenBank/DDBJ whole genome shotgun (WGS) entry which is preliminary data.</text>
</comment>
<keyword evidence="1" id="KW-1133">Transmembrane helix</keyword>
<dbReference type="EMBL" id="JADEVV010000003">
    <property type="protein sequence ID" value="MBE9252617.1"/>
    <property type="molecule type" value="Genomic_DNA"/>
</dbReference>
<protein>
    <submittedName>
        <fullName evidence="2">DUF4359 domain-containing protein</fullName>
    </submittedName>
</protein>
<evidence type="ECO:0000313" key="2">
    <source>
        <dbReference type="EMBL" id="MBE9252617.1"/>
    </source>
</evidence>
<proteinExistence type="predicted"/>
<reference evidence="2 3" key="1">
    <citation type="submission" date="2020-10" db="EMBL/GenBank/DDBJ databases">
        <authorList>
            <person name="Castelo-Branco R."/>
            <person name="Eusebio N."/>
            <person name="Adriana R."/>
            <person name="Vieira A."/>
            <person name="Brugerolle De Fraissinette N."/>
            <person name="Rezende De Castro R."/>
            <person name="Schneider M.P."/>
            <person name="Vasconcelos V."/>
            <person name="Leao P.N."/>
        </authorList>
    </citation>
    <scope>NUCLEOTIDE SEQUENCE [LARGE SCALE GENOMIC DNA]</scope>
    <source>
        <strain evidence="2 3">LEGE 00031</strain>
    </source>
</reference>
<keyword evidence="1" id="KW-0472">Membrane</keyword>
<dbReference type="Pfam" id="PF14271">
    <property type="entry name" value="DUF4359"/>
    <property type="match status" value="1"/>
</dbReference>
<sequence>MKVFSVFVVVGGMMVLAGGALMAIGNPGKPDYEDYAVETLSTYLKTEICPKAPADFGGFVQSYCKTLVDAGQPQIKQVIAQTTNQQNFLLFSIYETTLALPDPFPTYEFQTIGVMKQFYTYQAMEM</sequence>
<organism evidence="2 3">
    <name type="scientific">Synechocystis salina LEGE 00031</name>
    <dbReference type="NCBI Taxonomy" id="1828736"/>
    <lineage>
        <taxon>Bacteria</taxon>
        <taxon>Bacillati</taxon>
        <taxon>Cyanobacteriota</taxon>
        <taxon>Cyanophyceae</taxon>
        <taxon>Synechococcales</taxon>
        <taxon>Merismopediaceae</taxon>
        <taxon>Synechocystis</taxon>
    </lineage>
</organism>
<keyword evidence="3" id="KW-1185">Reference proteome</keyword>
<evidence type="ECO:0000256" key="1">
    <source>
        <dbReference type="SAM" id="Phobius"/>
    </source>
</evidence>
<gene>
    <name evidence="2" type="ORF">IQ217_01870</name>
</gene>
<keyword evidence="1" id="KW-0812">Transmembrane</keyword>
<evidence type="ECO:0000313" key="3">
    <source>
        <dbReference type="Proteomes" id="UP000658720"/>
    </source>
</evidence>
<dbReference type="InterPro" id="IPR025578">
    <property type="entry name" value="DUF4359"/>
</dbReference>
<feature type="transmembrane region" description="Helical" evidence="1">
    <location>
        <begin position="6"/>
        <end position="24"/>
    </location>
</feature>
<dbReference type="RefSeq" id="WP_194018703.1">
    <property type="nucleotide sequence ID" value="NZ_JADEVV010000003.1"/>
</dbReference>
<name>A0ABR9VMP3_9SYNC</name>